<keyword evidence="2" id="KW-1185">Reference proteome</keyword>
<name>A0A4Q1AL00_9BACT</name>
<organism evidence="1 2">
    <name type="scientific">Halarcobacter ebronensis</name>
    <dbReference type="NCBI Taxonomy" id="1462615"/>
    <lineage>
        <taxon>Bacteria</taxon>
        <taxon>Pseudomonadati</taxon>
        <taxon>Campylobacterota</taxon>
        <taxon>Epsilonproteobacteria</taxon>
        <taxon>Campylobacterales</taxon>
        <taxon>Arcobacteraceae</taxon>
        <taxon>Halarcobacter</taxon>
    </lineage>
</organism>
<dbReference type="OrthoDB" id="6371113at2"/>
<accession>A0A4Q1AL00</accession>
<sequence length="298" mass="33882">MTPDSLWKDNILYQPESLIEVYKNKLIALSMYEHAKNHTNNSVGATGGRNDDETKKHFAERFLTSSARTQFVVIDPREDFKTVSNNLKSTFSSGEISILDIPAGTGAGILSLLTSLAELRFHSKLPKLPLHVNIVGADFSTSALMIYSQLLQEIENVLKQHLIFIEYETCEWDATNPQSTNLLIRQFLKEEDKYEEHYVLMSAFSGVGSSNYKKFDKSFDYIQTALSHLHTTILYIEPNTNEASTFLGFIDKLHNKLTTWLSKVINLSINPDARFQWHDPITGNTPKSAIILKQYSRE</sequence>
<dbReference type="Proteomes" id="UP000289758">
    <property type="component" value="Unassembled WGS sequence"/>
</dbReference>
<evidence type="ECO:0000313" key="1">
    <source>
        <dbReference type="EMBL" id="RXK05600.1"/>
    </source>
</evidence>
<evidence type="ECO:0008006" key="3">
    <source>
        <dbReference type="Google" id="ProtNLM"/>
    </source>
</evidence>
<protein>
    <recommendedName>
        <fullName evidence="3">Histidine-specific methyltransferase SAM-dependent domain-containing protein</fullName>
    </recommendedName>
</protein>
<dbReference type="EMBL" id="PDKK01000006">
    <property type="protein sequence ID" value="RXK05600.1"/>
    <property type="molecule type" value="Genomic_DNA"/>
</dbReference>
<gene>
    <name evidence="1" type="ORF">CRV07_08820</name>
</gene>
<comment type="caution">
    <text evidence="1">The sequence shown here is derived from an EMBL/GenBank/DDBJ whole genome shotgun (WGS) entry which is preliminary data.</text>
</comment>
<dbReference type="RefSeq" id="WP_129087342.1">
    <property type="nucleotide sequence ID" value="NZ_CP053836.1"/>
</dbReference>
<dbReference type="AlphaFoldDB" id="A0A4Q1AL00"/>
<proteinExistence type="predicted"/>
<evidence type="ECO:0000313" key="2">
    <source>
        <dbReference type="Proteomes" id="UP000289758"/>
    </source>
</evidence>
<reference evidence="1 2" key="1">
    <citation type="submission" date="2017-10" db="EMBL/GenBank/DDBJ databases">
        <title>Genomics of the genus Arcobacter.</title>
        <authorList>
            <person name="Perez-Cataluna A."/>
            <person name="Figueras M.J."/>
        </authorList>
    </citation>
    <scope>NUCLEOTIDE SEQUENCE [LARGE SCALE GENOMIC DNA]</scope>
    <source>
        <strain evidence="1 2">CECT 8441</strain>
    </source>
</reference>